<sequence length="90" mass="10155">MKARYDYGLLIFILTFCLISVSGYRDEEVLEMAHKRVSTILLGGFTALFVCIFIYPVWAGDDLHSSAANNLEKLASFLEGFGDEYFTKSN</sequence>
<feature type="transmembrane region" description="Helical" evidence="9">
    <location>
        <begin position="39"/>
        <end position="58"/>
    </location>
</feature>
<evidence type="ECO:0000256" key="6">
    <source>
        <dbReference type="ARBA" id="ARBA00023065"/>
    </source>
</evidence>
<dbReference type="GO" id="GO:0015743">
    <property type="term" value="P:malate transport"/>
    <property type="evidence" value="ECO:0007669"/>
    <property type="project" value="InterPro"/>
</dbReference>
<reference evidence="11" key="1">
    <citation type="submission" date="2019-09" db="EMBL/GenBank/DDBJ databases">
        <title>Draft genome information of white flower Hibiscus syriacus.</title>
        <authorList>
            <person name="Kim Y.-M."/>
        </authorList>
    </citation>
    <scope>NUCLEOTIDE SEQUENCE [LARGE SCALE GENOMIC DNA]</scope>
    <source>
        <strain evidence="11">YM2019G1</strain>
    </source>
</reference>
<dbReference type="Pfam" id="PF11744">
    <property type="entry name" value="ALMT"/>
    <property type="match status" value="1"/>
</dbReference>
<evidence type="ECO:0000256" key="4">
    <source>
        <dbReference type="ARBA" id="ARBA00022692"/>
    </source>
</evidence>
<keyword evidence="3" id="KW-0813">Transport</keyword>
<evidence type="ECO:0000313" key="11">
    <source>
        <dbReference type="EMBL" id="KAE8687213.1"/>
    </source>
</evidence>
<dbReference type="Proteomes" id="UP000436088">
    <property type="component" value="Unassembled WGS sequence"/>
</dbReference>
<keyword evidence="4 9" id="KW-0812">Transmembrane</keyword>
<evidence type="ECO:0000256" key="10">
    <source>
        <dbReference type="SAM" id="SignalP"/>
    </source>
</evidence>
<keyword evidence="7 9" id="KW-0472">Membrane</keyword>
<proteinExistence type="inferred from homology"/>
<evidence type="ECO:0000256" key="5">
    <source>
        <dbReference type="ARBA" id="ARBA00022989"/>
    </source>
</evidence>
<evidence type="ECO:0000313" key="12">
    <source>
        <dbReference type="Proteomes" id="UP000436088"/>
    </source>
</evidence>
<evidence type="ECO:0000256" key="3">
    <source>
        <dbReference type="ARBA" id="ARBA00022448"/>
    </source>
</evidence>
<dbReference type="EMBL" id="VEPZ02001205">
    <property type="protein sequence ID" value="KAE8687213.1"/>
    <property type="molecule type" value="Genomic_DNA"/>
</dbReference>
<comment type="subcellular location">
    <subcellularLocation>
        <location evidence="1">Membrane</location>
        <topology evidence="1">Multi-pass membrane protein</topology>
    </subcellularLocation>
</comment>
<keyword evidence="12" id="KW-1185">Reference proteome</keyword>
<protein>
    <submittedName>
        <fullName evidence="11">Leucine-rich repeat protein kinase family protein isoform 1</fullName>
    </submittedName>
</protein>
<keyword evidence="5 9" id="KW-1133">Transmembrane helix</keyword>
<keyword evidence="8" id="KW-0407">Ion channel</keyword>
<feature type="chain" id="PRO_5025457889" evidence="10">
    <location>
        <begin position="24"/>
        <end position="90"/>
    </location>
</feature>
<keyword evidence="6" id="KW-0406">Ion transport</keyword>
<keyword evidence="11" id="KW-0808">Transferase</keyword>
<evidence type="ECO:0000256" key="2">
    <source>
        <dbReference type="ARBA" id="ARBA00007079"/>
    </source>
</evidence>
<feature type="signal peptide" evidence="10">
    <location>
        <begin position="1"/>
        <end position="23"/>
    </location>
</feature>
<gene>
    <name evidence="11" type="ORF">F3Y22_tig00111022pilonHSYRG00272</name>
</gene>
<keyword evidence="11" id="KW-0418">Kinase</keyword>
<dbReference type="GO" id="GO:0034220">
    <property type="term" value="P:monoatomic ion transmembrane transport"/>
    <property type="evidence" value="ECO:0007669"/>
    <property type="project" value="UniProtKB-KW"/>
</dbReference>
<organism evidence="11 12">
    <name type="scientific">Hibiscus syriacus</name>
    <name type="common">Rose of Sharon</name>
    <dbReference type="NCBI Taxonomy" id="106335"/>
    <lineage>
        <taxon>Eukaryota</taxon>
        <taxon>Viridiplantae</taxon>
        <taxon>Streptophyta</taxon>
        <taxon>Embryophyta</taxon>
        <taxon>Tracheophyta</taxon>
        <taxon>Spermatophyta</taxon>
        <taxon>Magnoliopsida</taxon>
        <taxon>eudicotyledons</taxon>
        <taxon>Gunneridae</taxon>
        <taxon>Pentapetalae</taxon>
        <taxon>rosids</taxon>
        <taxon>malvids</taxon>
        <taxon>Malvales</taxon>
        <taxon>Malvaceae</taxon>
        <taxon>Malvoideae</taxon>
        <taxon>Hibiscus</taxon>
    </lineage>
</organism>
<dbReference type="InterPro" id="IPR020966">
    <property type="entry name" value="ALMT"/>
</dbReference>
<accession>A0A6A2Z6M2</accession>
<dbReference type="AlphaFoldDB" id="A0A6A2Z6M2"/>
<dbReference type="PANTHER" id="PTHR31086">
    <property type="entry name" value="ALUMINUM-ACTIVATED MALATE TRANSPORTER 10"/>
    <property type="match status" value="1"/>
</dbReference>
<keyword evidence="10" id="KW-0732">Signal</keyword>
<dbReference type="GO" id="GO:0016301">
    <property type="term" value="F:kinase activity"/>
    <property type="evidence" value="ECO:0007669"/>
    <property type="project" value="UniProtKB-KW"/>
</dbReference>
<evidence type="ECO:0000256" key="7">
    <source>
        <dbReference type="ARBA" id="ARBA00023136"/>
    </source>
</evidence>
<comment type="similarity">
    <text evidence="2">Belongs to the aromatic acid exporter (TC 2.A.85) family.</text>
</comment>
<evidence type="ECO:0000256" key="8">
    <source>
        <dbReference type="ARBA" id="ARBA00023303"/>
    </source>
</evidence>
<comment type="caution">
    <text evidence="11">The sequence shown here is derived from an EMBL/GenBank/DDBJ whole genome shotgun (WGS) entry which is preliminary data.</text>
</comment>
<evidence type="ECO:0000256" key="9">
    <source>
        <dbReference type="SAM" id="Phobius"/>
    </source>
</evidence>
<evidence type="ECO:0000256" key="1">
    <source>
        <dbReference type="ARBA" id="ARBA00004141"/>
    </source>
</evidence>
<name>A0A6A2Z6M2_HIBSY</name>
<dbReference type="GO" id="GO:0016020">
    <property type="term" value="C:membrane"/>
    <property type="evidence" value="ECO:0007669"/>
    <property type="project" value="UniProtKB-SubCell"/>
</dbReference>